<dbReference type="EMBL" id="PNRG01000033">
    <property type="protein sequence ID" value="PMR78464.1"/>
    <property type="molecule type" value="Genomic_DNA"/>
</dbReference>
<dbReference type="Gene3D" id="3.40.50.1820">
    <property type="entry name" value="alpha/beta hydrolase"/>
    <property type="match status" value="1"/>
</dbReference>
<evidence type="ECO:0000313" key="2">
    <source>
        <dbReference type="EMBL" id="PMR78464.1"/>
    </source>
</evidence>
<reference evidence="2 3" key="1">
    <citation type="submission" date="2018-01" db="EMBL/GenBank/DDBJ databases">
        <title>Halomonas endophytica sp. nov., isolated from storage liquid in the stems of Populus euphratica.</title>
        <authorList>
            <person name="Chen C."/>
        </authorList>
    </citation>
    <scope>NUCLEOTIDE SEQUENCE [LARGE SCALE GENOMIC DNA]</scope>
    <source>
        <strain evidence="2 3">BZ-SZ-XJ27</strain>
    </source>
</reference>
<proteinExistence type="predicted"/>
<dbReference type="Proteomes" id="UP000235547">
    <property type="component" value="Unassembled WGS sequence"/>
</dbReference>
<name>A0A2N7UDD8_9GAMM</name>
<dbReference type="GO" id="GO:0016788">
    <property type="term" value="F:hydrolase activity, acting on ester bonds"/>
    <property type="evidence" value="ECO:0007669"/>
    <property type="project" value="InterPro"/>
</dbReference>
<protein>
    <recommendedName>
        <fullName evidence="1">GPI inositol-deacylase PGAP1-like alpha/beta domain-containing protein</fullName>
    </recommendedName>
</protein>
<dbReference type="Pfam" id="PF07819">
    <property type="entry name" value="PGAP1"/>
    <property type="match status" value="1"/>
</dbReference>
<dbReference type="RefSeq" id="WP_102589525.1">
    <property type="nucleotide sequence ID" value="NZ_BNAE01000001.1"/>
</dbReference>
<accession>A0A2N7UDD8</accession>
<keyword evidence="3" id="KW-1185">Reference proteome</keyword>
<dbReference type="OrthoDB" id="556502at2"/>
<gene>
    <name evidence="2" type="ORF">C1H70_17115</name>
</gene>
<evidence type="ECO:0000313" key="3">
    <source>
        <dbReference type="Proteomes" id="UP000235547"/>
    </source>
</evidence>
<evidence type="ECO:0000259" key="1">
    <source>
        <dbReference type="Pfam" id="PF07819"/>
    </source>
</evidence>
<dbReference type="AlphaFoldDB" id="A0A2N7UDD8"/>
<sequence length="486" mass="55331">MSQQALHPIIYVRGFAMRDAEIEDTVNTPYMGFNVGSTRIRQAPDRSFVRFIFESPLIRLMKEYGYQDVYAGGAEREGSLPRRSIVIHRYYEQDNGEGVRPSIIDAARELGNRVLWLRDRICGDDAQARQDFKVYLVAHSMGGLVCRCLLQNPEVASDQARGCVDKVFTYGTPHNGIEMGGFNVPRFLGLWDISNFNRDNIAKTLALTQRNGRVDHLDGRFPAERFMSLVGTNHRDYNLARFAVGDMSDGLVKIENAYVQGGPRVYCHLSHSGHFGMVNSEEGYQNLTRFLFGNTRVTGKLVLDELPMPPSVDKAYRAGDTVEGSYLFECTVTPRMHPPIALSDRRTEQGSAIFRRFDDMFHPAREGLEHARHPVLFSVFLDTAKIQSGRTMVFVIDLAVRSTEFKVDGHWFLDRRIPDENLYRERLVIQATRNGDEWTLRYVPSDERWGESRGRELGRDAQGAFVPLSSAKGFAARLYLEFAPWH</sequence>
<dbReference type="SUPFAM" id="SSF53474">
    <property type="entry name" value="alpha/beta-Hydrolases"/>
    <property type="match status" value="1"/>
</dbReference>
<feature type="domain" description="GPI inositol-deacylase PGAP1-like alpha/beta" evidence="1">
    <location>
        <begin position="128"/>
        <end position="176"/>
    </location>
</feature>
<dbReference type="InterPro" id="IPR029058">
    <property type="entry name" value="AB_hydrolase_fold"/>
</dbReference>
<organism evidence="2 3">
    <name type="scientific">Halomonas urumqiensis</name>
    <dbReference type="NCBI Taxonomy" id="1684789"/>
    <lineage>
        <taxon>Bacteria</taxon>
        <taxon>Pseudomonadati</taxon>
        <taxon>Pseudomonadota</taxon>
        <taxon>Gammaproteobacteria</taxon>
        <taxon>Oceanospirillales</taxon>
        <taxon>Halomonadaceae</taxon>
        <taxon>Halomonas</taxon>
    </lineage>
</organism>
<dbReference type="InterPro" id="IPR012908">
    <property type="entry name" value="PGAP1-ab_dom-like"/>
</dbReference>
<comment type="caution">
    <text evidence="2">The sequence shown here is derived from an EMBL/GenBank/DDBJ whole genome shotgun (WGS) entry which is preliminary data.</text>
</comment>